<evidence type="ECO:0000313" key="1">
    <source>
        <dbReference type="EMBL" id="ROR94729.1"/>
    </source>
</evidence>
<dbReference type="Gene3D" id="3.40.640.10">
    <property type="entry name" value="Type I PLP-dependent aspartate aminotransferase-like (Major domain)"/>
    <property type="match status" value="1"/>
</dbReference>
<dbReference type="RefSeq" id="WP_123714182.1">
    <property type="nucleotide sequence ID" value="NZ_RKHR01000011.1"/>
</dbReference>
<proteinExistence type="predicted"/>
<keyword evidence="2" id="KW-1185">Reference proteome</keyword>
<dbReference type="GO" id="GO:0004069">
    <property type="term" value="F:L-aspartate:2-oxoglutarate aminotransferase activity"/>
    <property type="evidence" value="ECO:0007669"/>
    <property type="project" value="InterPro"/>
</dbReference>
<organism evidence="1 2">
    <name type="scientific">Sinobacterium caligoides</name>
    <dbReference type="NCBI Taxonomy" id="933926"/>
    <lineage>
        <taxon>Bacteria</taxon>
        <taxon>Pseudomonadati</taxon>
        <taxon>Pseudomonadota</taxon>
        <taxon>Gammaproteobacteria</taxon>
        <taxon>Cellvibrionales</taxon>
        <taxon>Spongiibacteraceae</taxon>
        <taxon>Sinobacterium</taxon>
    </lineage>
</organism>
<dbReference type="OrthoDB" id="9804020at2"/>
<dbReference type="InterPro" id="IPR015422">
    <property type="entry name" value="PyrdxlP-dep_Trfase_small"/>
</dbReference>
<protein>
    <submittedName>
        <fullName evidence="1">Alanine-glyoxylate aminotransferase-like protein</fullName>
    </submittedName>
</protein>
<dbReference type="InterPro" id="IPR024551">
    <property type="entry name" value="AspAT_Ic"/>
</dbReference>
<dbReference type="InterPro" id="IPR015424">
    <property type="entry name" value="PyrdxlP-dep_Trfase"/>
</dbReference>
<reference evidence="1 2" key="1">
    <citation type="submission" date="2018-11" db="EMBL/GenBank/DDBJ databases">
        <title>Genomic Encyclopedia of Type Strains, Phase IV (KMG-IV): sequencing the most valuable type-strain genomes for metagenomic binning, comparative biology and taxonomic classification.</title>
        <authorList>
            <person name="Goeker M."/>
        </authorList>
    </citation>
    <scope>NUCLEOTIDE SEQUENCE [LARGE SCALE GENOMIC DNA]</scope>
    <source>
        <strain evidence="1 2">DSM 100316</strain>
    </source>
</reference>
<dbReference type="PANTHER" id="PTHR43799">
    <property type="entry name" value="AMINOTRANSFERASE, PUTATIVE-RELATED"/>
    <property type="match status" value="1"/>
</dbReference>
<keyword evidence="1" id="KW-0032">Aminotransferase</keyword>
<name>A0A3N2D4M4_9GAMM</name>
<dbReference type="PANTHER" id="PTHR43799:SF1">
    <property type="entry name" value="ASPARTATE AMINOTRANSFERASE"/>
    <property type="match status" value="1"/>
</dbReference>
<evidence type="ECO:0000313" key="2">
    <source>
        <dbReference type="Proteomes" id="UP000275394"/>
    </source>
</evidence>
<gene>
    <name evidence="1" type="ORF">EDC56_3872</name>
</gene>
<dbReference type="AlphaFoldDB" id="A0A3N2D4M4"/>
<dbReference type="Proteomes" id="UP000275394">
    <property type="component" value="Unassembled WGS sequence"/>
</dbReference>
<sequence>MNFQSASRAQLEAAEAELAQQYQAHQSSGLSLDLTRGKPSTEQVELSSSLDGILAGNYISEEGVDLRNYGGLDGIPGMKRLFAETFSIDVSRILIGGNSSLTLMYQSALFALQFGLGGEGSAWNQESGEVKFICPVPGYDRHFSVCEHLGIKMIPVAMDENGPLMDEVESLIKADPMIKGIWCVPRFSNPTGCVYSDEVVDRIAALAGIAGNNFRVFWDNAYAVHILDDEAKELADVFVSAKKHGTEDSVLIFGSTSKVTFAGAGVAFMAASSSNLAAFKRHLGFSSIGPDKLNQQRHINLLKDATGFKAHMTQHAAILKPRFDIVEKYLIEGLAGSGIASWLKPQGGYFVSFDSEPGLAKQIVAMAADAGVKLTPAGATFPYGHDPKDANIRLAPSYPSLEEIEQAMAIFVVCVKLATVRKMLNA</sequence>
<dbReference type="InterPro" id="IPR015421">
    <property type="entry name" value="PyrdxlP-dep_Trfase_major"/>
</dbReference>
<keyword evidence="1" id="KW-0808">Transferase</keyword>
<comment type="caution">
    <text evidence="1">The sequence shown here is derived from an EMBL/GenBank/DDBJ whole genome shotgun (WGS) entry which is preliminary data.</text>
</comment>
<dbReference type="SUPFAM" id="SSF53383">
    <property type="entry name" value="PLP-dependent transferases"/>
    <property type="match status" value="1"/>
</dbReference>
<accession>A0A3N2D4M4</accession>
<dbReference type="Pfam" id="PF12897">
    <property type="entry name" value="Asp_aminotransf"/>
    <property type="match status" value="1"/>
</dbReference>
<dbReference type="EMBL" id="RKHR01000011">
    <property type="protein sequence ID" value="ROR94729.1"/>
    <property type="molecule type" value="Genomic_DNA"/>
</dbReference>
<dbReference type="Gene3D" id="3.90.1150.10">
    <property type="entry name" value="Aspartate Aminotransferase, domain 1"/>
    <property type="match status" value="1"/>
</dbReference>
<dbReference type="CDD" id="cd00609">
    <property type="entry name" value="AAT_like"/>
    <property type="match status" value="1"/>
</dbReference>